<sequence>MVTDPDDNSPGCVVFFFAGPGDGPLMGSDAHAAPGPGLYTIVSELGD</sequence>
<proteinExistence type="predicted"/>
<organism evidence="1 2">
    <name type="scientific">Actinomyces israelii</name>
    <dbReference type="NCBI Taxonomy" id="1659"/>
    <lineage>
        <taxon>Bacteria</taxon>
        <taxon>Bacillati</taxon>
        <taxon>Actinomycetota</taxon>
        <taxon>Actinomycetes</taxon>
        <taxon>Actinomycetales</taxon>
        <taxon>Actinomycetaceae</taxon>
        <taxon>Actinomyces</taxon>
    </lineage>
</organism>
<dbReference type="EMBL" id="JAPTMY010000029">
    <property type="protein sequence ID" value="MCZ0858776.1"/>
    <property type="molecule type" value="Genomic_DNA"/>
</dbReference>
<dbReference type="RefSeq" id="WP_268918103.1">
    <property type="nucleotide sequence ID" value="NZ_CP124548.1"/>
</dbReference>
<gene>
    <name evidence="1" type="ORF">OHJ16_12070</name>
</gene>
<reference evidence="1" key="1">
    <citation type="submission" date="2022-10" db="EMBL/GenBank/DDBJ databases">
        <title>Genome sequence of Actinomyces israelii ATCC 10048.</title>
        <authorList>
            <person name="Watt R.M."/>
            <person name="Tong W.M."/>
        </authorList>
    </citation>
    <scope>NUCLEOTIDE SEQUENCE</scope>
    <source>
        <strain evidence="1">ATCC 10048</strain>
    </source>
</reference>
<protein>
    <submittedName>
        <fullName evidence="1">Uncharacterized protein</fullName>
    </submittedName>
</protein>
<keyword evidence="2" id="KW-1185">Reference proteome</keyword>
<evidence type="ECO:0000313" key="1">
    <source>
        <dbReference type="EMBL" id="MCZ0858776.1"/>
    </source>
</evidence>
<accession>A0ABT4IAK3</accession>
<evidence type="ECO:0000313" key="2">
    <source>
        <dbReference type="Proteomes" id="UP001072034"/>
    </source>
</evidence>
<comment type="caution">
    <text evidence="1">The sequence shown here is derived from an EMBL/GenBank/DDBJ whole genome shotgun (WGS) entry which is preliminary data.</text>
</comment>
<name>A0ABT4IAK3_9ACTO</name>
<dbReference type="Proteomes" id="UP001072034">
    <property type="component" value="Unassembled WGS sequence"/>
</dbReference>